<evidence type="ECO:0000313" key="7">
    <source>
        <dbReference type="Proteomes" id="UP000198362"/>
    </source>
</evidence>
<dbReference type="Gene3D" id="3.40.50.300">
    <property type="entry name" value="P-loop containing nucleotide triphosphate hydrolases"/>
    <property type="match status" value="1"/>
</dbReference>
<dbReference type="PANTHER" id="PTHR43335:SF4">
    <property type="entry name" value="ABC TRANSPORTER, ATP-BINDING PROTEIN"/>
    <property type="match status" value="1"/>
</dbReference>
<dbReference type="AlphaFoldDB" id="A0A239PCU9"/>
<comment type="similarity">
    <text evidence="1">Belongs to the ABC transporter superfamily.</text>
</comment>
<keyword evidence="3" id="KW-0547">Nucleotide-binding</keyword>
<dbReference type="RefSeq" id="WP_089254666.1">
    <property type="nucleotide sequence ID" value="NZ_FZPH01000018.1"/>
</dbReference>
<name>A0A239PCU9_9ACTN</name>
<keyword evidence="4 6" id="KW-0067">ATP-binding</keyword>
<dbReference type="GO" id="GO:0016887">
    <property type="term" value="F:ATP hydrolysis activity"/>
    <property type="evidence" value="ECO:0007669"/>
    <property type="project" value="InterPro"/>
</dbReference>
<dbReference type="CDD" id="cd03230">
    <property type="entry name" value="ABC_DR_subfamily_A"/>
    <property type="match status" value="1"/>
</dbReference>
<keyword evidence="7" id="KW-1185">Reference proteome</keyword>
<accession>A0A239PCU9</accession>
<proteinExistence type="inferred from homology"/>
<evidence type="ECO:0000256" key="2">
    <source>
        <dbReference type="ARBA" id="ARBA00022448"/>
    </source>
</evidence>
<keyword evidence="2" id="KW-0813">Transport</keyword>
<dbReference type="InterPro" id="IPR003439">
    <property type="entry name" value="ABC_transporter-like_ATP-bd"/>
</dbReference>
<reference evidence="6 7" key="1">
    <citation type="submission" date="2017-06" db="EMBL/GenBank/DDBJ databases">
        <authorList>
            <person name="Kim H.J."/>
            <person name="Triplett B.A."/>
        </authorList>
    </citation>
    <scope>NUCLEOTIDE SEQUENCE [LARGE SCALE GENOMIC DNA]</scope>
    <source>
        <strain evidence="6 7">CGMCC 4.5593</strain>
    </source>
</reference>
<evidence type="ECO:0000259" key="5">
    <source>
        <dbReference type="PROSITE" id="PS50893"/>
    </source>
</evidence>
<dbReference type="InterPro" id="IPR027417">
    <property type="entry name" value="P-loop_NTPase"/>
</dbReference>
<sequence>MTTAGEPVIQAQGLTKRYGRRVALTDCTLDIPPGRVVGLVGPNGAGKTTLLQLAVGMLSPTEGSVTVLGGRPGDGPEQLAKVGFVAQDAPTYANLSVKDHLRFGARTNPGWDQTLADARIAELGLDPSQKAGRLSGGQRAQLALTMAVAKRPELLILDEPVASLDPIARREFLRGLMAHTAEHRSSVILSSHLVSDLERVCDYVIVLTDSRVRVAGDIDELMGSHYRLTGARRDAADLPAGAEAIEHSHTERQSTFIVRSLVPIEDPSLTVEQLTLEDLVLAYLSRSVAAHRPELETAR</sequence>
<protein>
    <submittedName>
        <fullName evidence="6">ABC-2 type transport system ATP-binding protein</fullName>
    </submittedName>
</protein>
<feature type="domain" description="ABC transporter" evidence="5">
    <location>
        <begin position="9"/>
        <end position="234"/>
    </location>
</feature>
<gene>
    <name evidence="6" type="ORF">SAMN05421812_118133</name>
</gene>
<evidence type="ECO:0000256" key="1">
    <source>
        <dbReference type="ARBA" id="ARBA00005417"/>
    </source>
</evidence>
<dbReference type="PANTHER" id="PTHR43335">
    <property type="entry name" value="ABC TRANSPORTER, ATP-BINDING PROTEIN"/>
    <property type="match status" value="1"/>
</dbReference>
<dbReference type="SUPFAM" id="SSF52540">
    <property type="entry name" value="P-loop containing nucleoside triphosphate hydrolases"/>
    <property type="match status" value="1"/>
</dbReference>
<evidence type="ECO:0000313" key="6">
    <source>
        <dbReference type="EMBL" id="SNT64877.1"/>
    </source>
</evidence>
<evidence type="ECO:0000256" key="3">
    <source>
        <dbReference type="ARBA" id="ARBA00022741"/>
    </source>
</evidence>
<dbReference type="Pfam" id="PF00005">
    <property type="entry name" value="ABC_tran"/>
    <property type="match status" value="1"/>
</dbReference>
<dbReference type="SMART" id="SM00382">
    <property type="entry name" value="AAA"/>
    <property type="match status" value="1"/>
</dbReference>
<dbReference type="EMBL" id="FZPH01000018">
    <property type="protein sequence ID" value="SNT64877.1"/>
    <property type="molecule type" value="Genomic_DNA"/>
</dbReference>
<dbReference type="PROSITE" id="PS50893">
    <property type="entry name" value="ABC_TRANSPORTER_2"/>
    <property type="match status" value="1"/>
</dbReference>
<dbReference type="GO" id="GO:0005524">
    <property type="term" value="F:ATP binding"/>
    <property type="evidence" value="ECO:0007669"/>
    <property type="project" value="UniProtKB-KW"/>
</dbReference>
<organism evidence="6 7">
    <name type="scientific">Asanoa hainanensis</name>
    <dbReference type="NCBI Taxonomy" id="560556"/>
    <lineage>
        <taxon>Bacteria</taxon>
        <taxon>Bacillati</taxon>
        <taxon>Actinomycetota</taxon>
        <taxon>Actinomycetes</taxon>
        <taxon>Micromonosporales</taxon>
        <taxon>Micromonosporaceae</taxon>
        <taxon>Asanoa</taxon>
    </lineage>
</organism>
<dbReference type="InterPro" id="IPR003593">
    <property type="entry name" value="AAA+_ATPase"/>
</dbReference>
<dbReference type="Proteomes" id="UP000198362">
    <property type="component" value="Unassembled WGS sequence"/>
</dbReference>
<dbReference type="OrthoDB" id="9804819at2"/>
<evidence type="ECO:0000256" key="4">
    <source>
        <dbReference type="ARBA" id="ARBA00022840"/>
    </source>
</evidence>